<sequence>MHQRILLCDLTLFMNPLAFSKIAFNWFRKLFSLRCLDLDRNSRSYDSHFCRAVPSNKQIDYSTWIRGSFYPSADGHDEQDASACSQSGDDEDLFIPAPDQLYGSEDNSRRRE</sequence>
<evidence type="ECO:0000313" key="2">
    <source>
        <dbReference type="EMBL" id="KAF1796154.1"/>
    </source>
</evidence>
<protein>
    <submittedName>
        <fullName evidence="2">Uncharacterized protein</fullName>
    </submittedName>
</protein>
<organism evidence="2 3">
    <name type="scientific">Mucor circinelloides f. lusitanicus</name>
    <name type="common">Mucor racemosus var. lusitanicus</name>
    <dbReference type="NCBI Taxonomy" id="29924"/>
    <lineage>
        <taxon>Eukaryota</taxon>
        <taxon>Fungi</taxon>
        <taxon>Fungi incertae sedis</taxon>
        <taxon>Mucoromycota</taxon>
        <taxon>Mucoromycotina</taxon>
        <taxon>Mucoromycetes</taxon>
        <taxon>Mucorales</taxon>
        <taxon>Mucorineae</taxon>
        <taxon>Mucoraceae</taxon>
        <taxon>Mucor</taxon>
    </lineage>
</organism>
<dbReference type="Proteomes" id="UP000469890">
    <property type="component" value="Unassembled WGS sequence"/>
</dbReference>
<name>A0A8H4B695_MUCCL</name>
<dbReference type="EMBL" id="JAAECE010000013">
    <property type="protein sequence ID" value="KAF1796154.1"/>
    <property type="molecule type" value="Genomic_DNA"/>
</dbReference>
<proteinExistence type="predicted"/>
<dbReference type="AlphaFoldDB" id="A0A8H4B695"/>
<accession>A0A8H4B695</accession>
<gene>
    <name evidence="2" type="ORF">FB192DRAFT_1347943</name>
</gene>
<evidence type="ECO:0000256" key="1">
    <source>
        <dbReference type="SAM" id="MobiDB-lite"/>
    </source>
</evidence>
<evidence type="ECO:0000313" key="3">
    <source>
        <dbReference type="Proteomes" id="UP000469890"/>
    </source>
</evidence>
<comment type="caution">
    <text evidence="2">The sequence shown here is derived from an EMBL/GenBank/DDBJ whole genome shotgun (WGS) entry which is preliminary data.</text>
</comment>
<feature type="region of interest" description="Disordered" evidence="1">
    <location>
        <begin position="72"/>
        <end position="112"/>
    </location>
</feature>
<reference evidence="2 3" key="1">
    <citation type="submission" date="2019-09" db="EMBL/GenBank/DDBJ databases">
        <authorList>
            <consortium name="DOE Joint Genome Institute"/>
            <person name="Mondo S.J."/>
            <person name="Navarro-Mendoza M.I."/>
            <person name="Perez-Arques C."/>
            <person name="Panchal S."/>
            <person name="Nicolas F.E."/>
            <person name="Ganguly P."/>
            <person name="Pangilinan J."/>
            <person name="Grigoriev I."/>
            <person name="Heitman J."/>
            <person name="Sanya K."/>
            <person name="Garre V."/>
        </authorList>
    </citation>
    <scope>NUCLEOTIDE SEQUENCE [LARGE SCALE GENOMIC DNA]</scope>
    <source>
        <strain evidence="2 3">MU402</strain>
    </source>
</reference>